<sequence>MEHQSKRTRRSTASYRPSPDTASTAMSDPSSSSSTPVATASGSGSSERYSLRKRQPVPENSDDSSSMKDDSKKRKHSGRQVSKKRSKTSSSTTSSSGSGGGRTSSRKGKGKATAAAASASTETTTRDPSWEVNTNKEPKTRSAPLKNQPLVSSSPPLSVTTTPKPTATIQQQQSAPTNANVPNAMTTPTPAAYPQYRSLSDSEEEDEDEEEDWVDPVALVPRSTTTAHVHDEYENLYRLQGIYGLHDTHSRLDTLIQTLKQQTGDGNNNGSSHLAALQELAEILSVSNEETLAGTIHCRDLVVTLLEILKGSPSSTLDHGMDEQMMLAMLAEDPMMDLSAATQGGGQTTEKMILACQCLSNLLDALPPAASIVVANNGVPVLCDKLEPSDYIDLQEQALYALEKVSIQFPQDVVRGGGLNAAVKHFHFFTIHFQRSALQTASNCMRGIEIMDDEVYAEIHQVIDILKETLSYPDQTVVDLTCLCWARLIDSCGADKVRIEQLITPQLLEKLIQLIPVNGSNNNAVRPSAFNYLLRIFRAISRHSPHLTCQVLDLDIASKFYQIITGASSMPDDITEQIVNITMDTKWRDTVSTILKIIVDLLPPLPKDFWSADRLLNTAPIASRTRSSQASTTSITPPLVLRRFSNGNSNNSSSSNENMSVHIRLLKRKPELLERMGRILLPLLIEAYTSMVNVALREQITHALAKIIYYCDKDTLRRITTNVPLSEFLVEILTQRDHELLVMDALYQAELLVTKVPDVYYSVFEIEGVLHEIDTISQKSMATTADIPLQHPPPPIPGLVTQHHQQSISLFRQHGNDGLGDTLAQRYIIMLAKNFMCKYENLSYHVRSKEFGYNDRLKELHSISLQLQKEEGSAAATALERFLQIINGSNIGISSFELSRSGVLDALLHYLTNDDPSLATRRTAFCDTLLHNKDDTNQQALCKLIDRLQIALSRSEQFQIVTPLEAPNDGFRNPSNMLNKQIRVRLIGEGALEQRSYTVLVPVVAKLKMLEEYLVTRVGPLMNASTLSLDNIHYEPYDDDSDADSMCDPDVIESLDRGQDTDDEDEDDENDPMQIDDEGKRTHVNQQQQTQKKQGGQWKVHFFARGVSVDPETTIYGAIHRSLSNNNMGRMGFWTSSFSFSFRFERSTQEQEPKIPEPTTTTAIPASVGNGTTCDKVLQLLAALYQLIESSSSNNIGNPPINVDFVNRKLTGKMQRQLEESLIIASGCLPDWTYWLMQKYNFLFPFETRYHFLQSTAYGYTRLMARWQSLQMRGNNNNNNQDGEGGGQHHLSLLDDQQQQQPLLHQSTRHKVKIPRENMLMSATKILDNFGAMESTLEVQYTGEEGSGLGPTLEFYAAVSKEFSKKTLAMWRHDDEDDSVGGEYVSNKNGLFPMPMAPFQKTTSTGKMTLKLFETLGRFVAKAMVDFRIIDMPFSPAFFKLLFSESQLVLPPPSLQLLRDIDPVLCNSLQVLQDFVDEKQAIVSDASMTAAKKASALRTIHSRLEDLCLDFTLPGHPEIMLQENGENMAVTIDNVKEYMDMLLDMLMGSGIREQMAMFRKGFSSIFDLDHLKILSPEELVSLFGNSVEDWSYSTISSAIHADHGYTMESRTVQHLVAILSEMTQQERRDFLQFTTGSPRLPIGGWHAMRPVFTVVRKQCEPPLLPDDYLPSVMTCANYLKLPDYSNKQVMYQRLTKSMCEGKNCFLLS</sequence>
<feature type="compositionally biased region" description="Acidic residues" evidence="7">
    <location>
        <begin position="201"/>
        <end position="213"/>
    </location>
</feature>
<organism evidence="9 10">
    <name type="scientific">Lichtheimia ornata</name>
    <dbReference type="NCBI Taxonomy" id="688661"/>
    <lineage>
        <taxon>Eukaryota</taxon>
        <taxon>Fungi</taxon>
        <taxon>Fungi incertae sedis</taxon>
        <taxon>Mucoromycota</taxon>
        <taxon>Mucoromycotina</taxon>
        <taxon>Mucoromycetes</taxon>
        <taxon>Mucorales</taxon>
        <taxon>Lichtheimiaceae</taxon>
        <taxon>Lichtheimia</taxon>
    </lineage>
</organism>
<dbReference type="PANTHER" id="PTHR45670:SF1">
    <property type="entry name" value="E3 UBIQUITIN-PROTEIN LIGASE HECTD1"/>
    <property type="match status" value="1"/>
</dbReference>
<evidence type="ECO:0000256" key="7">
    <source>
        <dbReference type="SAM" id="MobiDB-lite"/>
    </source>
</evidence>
<evidence type="ECO:0000259" key="8">
    <source>
        <dbReference type="PROSITE" id="PS50237"/>
    </source>
</evidence>
<dbReference type="EMBL" id="JARTCD010000004">
    <property type="protein sequence ID" value="KAJ8662783.1"/>
    <property type="molecule type" value="Genomic_DNA"/>
</dbReference>
<feature type="domain" description="HECT" evidence="8">
    <location>
        <begin position="1329"/>
        <end position="1708"/>
    </location>
</feature>
<keyword evidence="10" id="KW-1185">Reference proteome</keyword>
<feature type="compositionally biased region" description="Low complexity" evidence="7">
    <location>
        <begin position="111"/>
        <end position="123"/>
    </location>
</feature>
<dbReference type="InterPro" id="IPR000569">
    <property type="entry name" value="HECT_dom"/>
</dbReference>
<evidence type="ECO:0000313" key="10">
    <source>
        <dbReference type="Proteomes" id="UP001234581"/>
    </source>
</evidence>
<keyword evidence="4" id="KW-0808">Transferase</keyword>
<dbReference type="PANTHER" id="PTHR45670">
    <property type="entry name" value="E3 UBIQUITIN-PROTEIN LIGASE TRIP12"/>
    <property type="match status" value="1"/>
</dbReference>
<dbReference type="Gene3D" id="1.25.10.10">
    <property type="entry name" value="Leucine-rich Repeat Variant"/>
    <property type="match status" value="1"/>
</dbReference>
<dbReference type="GO" id="GO:0043161">
    <property type="term" value="P:proteasome-mediated ubiquitin-dependent protein catabolic process"/>
    <property type="evidence" value="ECO:0007669"/>
    <property type="project" value="TreeGrafter"/>
</dbReference>
<feature type="region of interest" description="Disordered" evidence="7">
    <location>
        <begin position="1038"/>
        <end position="1096"/>
    </location>
</feature>
<reference evidence="9 10" key="1">
    <citation type="submission" date="2023-03" db="EMBL/GenBank/DDBJ databases">
        <title>Genome sequence of Lichtheimia ornata CBS 291.66.</title>
        <authorList>
            <person name="Mohabir J.T."/>
            <person name="Shea T.P."/>
            <person name="Kurbessoian T."/>
            <person name="Berby B."/>
            <person name="Fontaine J."/>
            <person name="Livny J."/>
            <person name="Gnirke A."/>
            <person name="Stajich J.E."/>
            <person name="Cuomo C.A."/>
        </authorList>
    </citation>
    <scope>NUCLEOTIDE SEQUENCE [LARGE SCALE GENOMIC DNA]</scope>
    <source>
        <strain evidence="9">CBS 291.66</strain>
    </source>
</reference>
<dbReference type="SUPFAM" id="SSF48371">
    <property type="entry name" value="ARM repeat"/>
    <property type="match status" value="1"/>
</dbReference>
<feature type="compositionally biased region" description="Low complexity" evidence="7">
    <location>
        <begin position="1086"/>
        <end position="1096"/>
    </location>
</feature>
<dbReference type="SMART" id="SM00119">
    <property type="entry name" value="HECTc"/>
    <property type="match status" value="1"/>
</dbReference>
<feature type="compositionally biased region" description="Acidic residues" evidence="7">
    <location>
        <begin position="1038"/>
        <end position="1053"/>
    </location>
</feature>
<dbReference type="Proteomes" id="UP001234581">
    <property type="component" value="Unassembled WGS sequence"/>
</dbReference>
<evidence type="ECO:0000256" key="4">
    <source>
        <dbReference type="ARBA" id="ARBA00022679"/>
    </source>
</evidence>
<dbReference type="EC" id="2.3.2.26" evidence="3"/>
<feature type="compositionally biased region" description="Basic and acidic residues" evidence="7">
    <location>
        <begin position="124"/>
        <end position="140"/>
    </location>
</feature>
<evidence type="ECO:0000256" key="3">
    <source>
        <dbReference type="ARBA" id="ARBA00012485"/>
    </source>
</evidence>
<protein>
    <recommendedName>
        <fullName evidence="3">HECT-type E3 ubiquitin transferase</fullName>
        <ecNumber evidence="3">2.3.2.26</ecNumber>
    </recommendedName>
</protein>
<feature type="compositionally biased region" description="Low complexity" evidence="7">
    <location>
        <begin position="20"/>
        <end position="46"/>
    </location>
</feature>
<dbReference type="GO" id="GO:0061630">
    <property type="term" value="F:ubiquitin protein ligase activity"/>
    <property type="evidence" value="ECO:0007669"/>
    <property type="project" value="UniProtKB-EC"/>
</dbReference>
<proteinExistence type="inferred from homology"/>
<comment type="catalytic activity">
    <reaction evidence="1">
        <text>S-ubiquitinyl-[E2 ubiquitin-conjugating enzyme]-L-cysteine + [acceptor protein]-L-lysine = [E2 ubiquitin-conjugating enzyme]-L-cysteine + N(6)-ubiquitinyl-[acceptor protein]-L-lysine.</text>
        <dbReference type="EC" id="2.3.2.26"/>
    </reaction>
</comment>
<feature type="compositionally biased region" description="Basic residues" evidence="7">
    <location>
        <begin position="1"/>
        <end position="10"/>
    </location>
</feature>
<feature type="compositionally biased region" description="Polar residues" evidence="7">
    <location>
        <begin position="167"/>
        <end position="189"/>
    </location>
</feature>
<gene>
    <name evidence="9" type="ORF">O0I10_001747</name>
</gene>
<dbReference type="PROSITE" id="PS50237">
    <property type="entry name" value="HECT"/>
    <property type="match status" value="1"/>
</dbReference>
<feature type="active site" description="Glycyl thioester intermediate" evidence="6">
    <location>
        <position position="1675"/>
    </location>
</feature>
<evidence type="ECO:0000256" key="1">
    <source>
        <dbReference type="ARBA" id="ARBA00000885"/>
    </source>
</evidence>
<dbReference type="RefSeq" id="XP_058347696.1">
    <property type="nucleotide sequence ID" value="XM_058481839.1"/>
</dbReference>
<dbReference type="CDD" id="cd00078">
    <property type="entry name" value="HECTc"/>
    <property type="match status" value="1"/>
</dbReference>
<feature type="region of interest" description="Disordered" evidence="7">
    <location>
        <begin position="1148"/>
        <end position="1167"/>
    </location>
</feature>
<dbReference type="Gene3D" id="3.30.2410.10">
    <property type="entry name" value="Hect, E3 ligase catalytic domain"/>
    <property type="match status" value="1"/>
</dbReference>
<feature type="region of interest" description="Disordered" evidence="7">
    <location>
        <begin position="1"/>
        <end position="213"/>
    </location>
</feature>
<accession>A0AAD7Y2I4</accession>
<feature type="compositionally biased region" description="Low complexity" evidence="7">
    <location>
        <begin position="149"/>
        <end position="166"/>
    </location>
</feature>
<comment type="similarity">
    <text evidence="2">Belongs to the UPL family. K-HECT subfamily.</text>
</comment>
<feature type="compositionally biased region" description="Basic residues" evidence="7">
    <location>
        <begin position="73"/>
        <end position="87"/>
    </location>
</feature>
<dbReference type="SUPFAM" id="SSF56204">
    <property type="entry name" value="Hect, E3 ligase catalytic domain"/>
    <property type="match status" value="1"/>
</dbReference>
<dbReference type="InterPro" id="IPR011989">
    <property type="entry name" value="ARM-like"/>
</dbReference>
<dbReference type="InterPro" id="IPR035983">
    <property type="entry name" value="Hect_E3_ubiquitin_ligase"/>
</dbReference>
<comment type="caution">
    <text evidence="9">The sequence shown here is derived from an EMBL/GenBank/DDBJ whole genome shotgun (WGS) entry which is preliminary data.</text>
</comment>
<evidence type="ECO:0000313" key="9">
    <source>
        <dbReference type="EMBL" id="KAJ8662783.1"/>
    </source>
</evidence>
<dbReference type="Gene3D" id="3.90.1750.10">
    <property type="entry name" value="Hect, E3 ligase catalytic domains"/>
    <property type="match status" value="1"/>
</dbReference>
<evidence type="ECO:0000256" key="6">
    <source>
        <dbReference type="PROSITE-ProRule" id="PRU00104"/>
    </source>
</evidence>
<dbReference type="InterPro" id="IPR057948">
    <property type="entry name" value="TPR_TRIP12_N"/>
</dbReference>
<keyword evidence="5 6" id="KW-0833">Ubl conjugation pathway</keyword>
<evidence type="ECO:0000256" key="2">
    <source>
        <dbReference type="ARBA" id="ARBA00006331"/>
    </source>
</evidence>
<feature type="compositionally biased region" description="Low complexity" evidence="7">
    <location>
        <begin position="1157"/>
        <end position="1166"/>
    </location>
</feature>
<dbReference type="Pfam" id="PF00632">
    <property type="entry name" value="HECT"/>
    <property type="match status" value="1"/>
</dbReference>
<evidence type="ECO:0000256" key="5">
    <source>
        <dbReference type="ARBA" id="ARBA00022786"/>
    </source>
</evidence>
<dbReference type="GeneID" id="83209165"/>
<dbReference type="GO" id="GO:0000209">
    <property type="term" value="P:protein polyubiquitination"/>
    <property type="evidence" value="ECO:0007669"/>
    <property type="project" value="TreeGrafter"/>
</dbReference>
<dbReference type="Pfam" id="PF25579">
    <property type="entry name" value="TPR_TRIP12_N"/>
    <property type="match status" value="1"/>
</dbReference>
<feature type="compositionally biased region" description="Acidic residues" evidence="7">
    <location>
        <begin position="1061"/>
        <end position="1076"/>
    </location>
</feature>
<dbReference type="InterPro" id="IPR016024">
    <property type="entry name" value="ARM-type_fold"/>
</dbReference>
<name>A0AAD7Y2I4_9FUNG</name>
<dbReference type="GO" id="GO:0016607">
    <property type="term" value="C:nuclear speck"/>
    <property type="evidence" value="ECO:0007669"/>
    <property type="project" value="TreeGrafter"/>
</dbReference>
<dbReference type="InterPro" id="IPR045322">
    <property type="entry name" value="HECTD1/TRIP12-like"/>
</dbReference>